<feature type="region of interest" description="Disordered" evidence="1">
    <location>
        <begin position="1"/>
        <end position="52"/>
    </location>
</feature>
<dbReference type="GeneID" id="43585138"/>
<dbReference type="RefSeq" id="XP_031856929.1">
    <property type="nucleotide sequence ID" value="XM_032001038.1"/>
</dbReference>
<evidence type="ECO:0000313" key="2">
    <source>
        <dbReference type="EMBL" id="VVT58674.1"/>
    </source>
</evidence>
<proteinExistence type="predicted"/>
<sequence>MASQSRFRSASSASRNPLGILNGDNDNLDPPSRGVFSKRRASNDAGGGGGGAHRWLFGGRKYRSVSSPSHLGPTQTKPVLTIMGDNFDDDKDDSDNLLVHGEIDKKPAHQLVKEFDGGSTRAKPSVVTTTTLAKSDRIVCFDGIPGEVGLNSILAQVCGGPLERVVAVPEDSSNPRIVQLHFFQAQNAQAFYEYTMSGRFLINGTGYRPRWGNASLAAVYAFPKVVFDEMVYNHARRCICLTMRHRDRLEREAAVAAAAATTTTVTVGATGNGGGRISSIKPMVSSRNVAMDVSLETIARDFGRFGPVLSITPLILNHVNIAVQYADTRHAIRAKKAFERKSDAGLSARYAGWAVSYGKDPADRRVPVPL</sequence>
<evidence type="ECO:0008006" key="4">
    <source>
        <dbReference type="Google" id="ProtNLM"/>
    </source>
</evidence>
<organism evidence="2 3">
    <name type="scientific">Magnusiomyces paraingens</name>
    <dbReference type="NCBI Taxonomy" id="2606893"/>
    <lineage>
        <taxon>Eukaryota</taxon>
        <taxon>Fungi</taxon>
        <taxon>Dikarya</taxon>
        <taxon>Ascomycota</taxon>
        <taxon>Saccharomycotina</taxon>
        <taxon>Dipodascomycetes</taxon>
        <taxon>Dipodascales</taxon>
        <taxon>Dipodascaceae</taxon>
        <taxon>Magnusiomyces</taxon>
    </lineage>
</organism>
<dbReference type="OrthoDB" id="4073963at2759"/>
<accession>A0A5E8C4D3</accession>
<feature type="compositionally biased region" description="Low complexity" evidence="1">
    <location>
        <begin position="1"/>
        <end position="15"/>
    </location>
</feature>
<dbReference type="EMBL" id="CABVLU010000005">
    <property type="protein sequence ID" value="VVT58674.1"/>
    <property type="molecule type" value="Genomic_DNA"/>
</dbReference>
<keyword evidence="3" id="KW-1185">Reference proteome</keyword>
<name>A0A5E8C4D3_9ASCO</name>
<gene>
    <name evidence="2" type="ORF">SAPINGB_P006327</name>
</gene>
<dbReference type="AlphaFoldDB" id="A0A5E8C4D3"/>
<reference evidence="2 3" key="1">
    <citation type="submission" date="2019-09" db="EMBL/GenBank/DDBJ databases">
        <authorList>
            <person name="Brejova B."/>
        </authorList>
    </citation>
    <scope>NUCLEOTIDE SEQUENCE [LARGE SCALE GENOMIC DNA]</scope>
</reference>
<dbReference type="Proteomes" id="UP000398389">
    <property type="component" value="Unassembled WGS sequence"/>
</dbReference>
<evidence type="ECO:0000313" key="3">
    <source>
        <dbReference type="Proteomes" id="UP000398389"/>
    </source>
</evidence>
<protein>
    <recommendedName>
        <fullName evidence="4">RRM domain-containing protein</fullName>
    </recommendedName>
</protein>
<evidence type="ECO:0000256" key="1">
    <source>
        <dbReference type="SAM" id="MobiDB-lite"/>
    </source>
</evidence>